<dbReference type="CDD" id="cd02808">
    <property type="entry name" value="GltS_FMN"/>
    <property type="match status" value="1"/>
</dbReference>
<dbReference type="HOGENOM" id="CLU_023342_1_1_4"/>
<gene>
    <name evidence="6" type="ordered locus">Bphy_5921</name>
</gene>
<dbReference type="PIRSF" id="PIRSF006429">
    <property type="entry name" value="GOGAT_lg_2"/>
    <property type="match status" value="1"/>
</dbReference>
<dbReference type="PANTHER" id="PTHR43819:SF1">
    <property type="entry name" value="ARCHAEAL-TYPE GLUTAMATE SYNTHASE [NADPH]"/>
    <property type="match status" value="1"/>
</dbReference>
<dbReference type="InterPro" id="IPR024188">
    <property type="entry name" value="GltB"/>
</dbReference>
<dbReference type="Proteomes" id="UP000001192">
    <property type="component" value="Plasmid pBPHY01"/>
</dbReference>
<dbReference type="EMBL" id="CP001045">
    <property type="protein sequence ID" value="ACC74985.1"/>
    <property type="molecule type" value="Genomic_DNA"/>
</dbReference>
<reference evidence="7" key="1">
    <citation type="journal article" date="2014" name="Stand. Genomic Sci.">
        <title>Complete genome sequence of Burkholderia phymatum STM815(T), a broad host range and efficient nitrogen-fixing symbiont of Mimosa species.</title>
        <authorList>
            <person name="Moulin L."/>
            <person name="Klonowska A."/>
            <person name="Caroline B."/>
            <person name="Booth K."/>
            <person name="Vriezen J.A."/>
            <person name="Melkonian R."/>
            <person name="James E.K."/>
            <person name="Young J.P."/>
            <person name="Bena G."/>
            <person name="Hauser L."/>
            <person name="Land M."/>
            <person name="Kyrpides N."/>
            <person name="Bruce D."/>
            <person name="Chain P."/>
            <person name="Copeland A."/>
            <person name="Pitluck S."/>
            <person name="Woyke T."/>
            <person name="Lizotte-Waniewski M."/>
            <person name="Bristow J."/>
            <person name="Riley M."/>
        </authorList>
    </citation>
    <scope>NUCLEOTIDE SEQUENCE [LARGE SCALE GENOMIC DNA]</scope>
    <source>
        <strain evidence="7">DSM 17167 / CIP 108236 / LMG 21445 / STM815</strain>
        <plasmid evidence="7">Plasmid pBPHY01</plasmid>
    </source>
</reference>
<dbReference type="InterPro" id="IPR043578">
    <property type="entry name" value="GltB_archl_type"/>
</dbReference>
<keyword evidence="2" id="KW-0560">Oxidoreductase</keyword>
<proteinExistence type="inferred from homology"/>
<dbReference type="InterPro" id="IPR002932">
    <property type="entry name" value="Glu_synthdom"/>
</dbReference>
<evidence type="ECO:0000256" key="2">
    <source>
        <dbReference type="ARBA" id="ARBA00023002"/>
    </source>
</evidence>
<dbReference type="OrthoDB" id="9758182at2"/>
<dbReference type="SUPFAM" id="SSF51395">
    <property type="entry name" value="FMN-linked oxidoreductases"/>
    <property type="match status" value="1"/>
</dbReference>
<evidence type="ECO:0000313" key="7">
    <source>
        <dbReference type="Proteomes" id="UP000001192"/>
    </source>
</evidence>
<feature type="region of interest" description="Disordered" evidence="4">
    <location>
        <begin position="116"/>
        <end position="137"/>
    </location>
</feature>
<dbReference type="Gene3D" id="3.20.20.70">
    <property type="entry name" value="Aldolase class I"/>
    <property type="match status" value="1"/>
</dbReference>
<protein>
    <submittedName>
        <fullName evidence="6">Ferredoxin-dependent glutamate synthase</fullName>
    </submittedName>
</protein>
<dbReference type="RefSeq" id="WP_012405145.1">
    <property type="nucleotide sequence ID" value="NC_010625.1"/>
</dbReference>
<keyword evidence="7" id="KW-1185">Reference proteome</keyword>
<evidence type="ECO:0000313" key="6">
    <source>
        <dbReference type="EMBL" id="ACC74985.1"/>
    </source>
</evidence>
<feature type="domain" description="Glutamate synthase" evidence="5">
    <location>
        <begin position="364"/>
        <end position="416"/>
    </location>
</feature>
<dbReference type="GO" id="GO:0015930">
    <property type="term" value="F:glutamate synthase activity"/>
    <property type="evidence" value="ECO:0007669"/>
    <property type="project" value="InterPro"/>
</dbReference>
<dbReference type="InterPro" id="IPR013785">
    <property type="entry name" value="Aldolase_TIM"/>
</dbReference>
<dbReference type="GO" id="GO:0006537">
    <property type="term" value="P:glutamate biosynthetic process"/>
    <property type="evidence" value="ECO:0007669"/>
    <property type="project" value="InterPro"/>
</dbReference>
<accession>B2JVK8</accession>
<evidence type="ECO:0000259" key="5">
    <source>
        <dbReference type="Pfam" id="PF01645"/>
    </source>
</evidence>
<dbReference type="PANTHER" id="PTHR43819">
    <property type="entry name" value="ARCHAEAL-TYPE GLUTAMATE SYNTHASE [NADPH]"/>
    <property type="match status" value="1"/>
</dbReference>
<dbReference type="PIRSF" id="PIRSF500061">
    <property type="entry name" value="GOGAT_lg2_archl"/>
    <property type="match status" value="1"/>
</dbReference>
<keyword evidence="6" id="KW-0614">Plasmid</keyword>
<comment type="similarity">
    <text evidence="1 3">Belongs to the glutamate synthase family.</text>
</comment>
<geneLocation type="plasmid" evidence="6 7">
    <name>pBPHY01</name>
</geneLocation>
<dbReference type="AlphaFoldDB" id="B2JVK8"/>
<sequence>MEIKPVHMKHIATEESWGFDRKTIDYIQNAAAHGLYEIRGLGAKRRVPHFDDLLFLGASLSRYPLEGYREKCVTKTVLGTRFAKKPIELAIPITVAGMSFGALSANVKESLGRAATELGTSTTTGDGGMTQEERRSSKTLVYQCLPSRYGFNPDDVRKADAIEVVIGQGAKPGGGGMLLGQKISPRVAKMRTLPEGIDQRSASRHPDWTGPDDLQIKILELREMTDWQTPIYVKVGATRTFNDVKLAVHAGADVIVVDGMQGGTAATQTCFIENVGIPTLAALRQAVDALEDLNMKGQVQLIISGGIRSGADVAKALAMGADAVAIGQGVLVSLGCNSGSYIENGQHVSALDDYARLGTAPGFCHHCHTGKCPVGITTQDAVLQERLKPEVGAQRLKNYLKTVNMELTTIARACGKQNVHHLEPEDLVALTVEAAAMARVPLAGTNWIPGLNGAR</sequence>
<feature type="domain" description="Glutamate synthase" evidence="5">
    <location>
        <begin position="79"/>
        <end position="337"/>
    </location>
</feature>
<dbReference type="Pfam" id="PF01645">
    <property type="entry name" value="Glu_synthase"/>
    <property type="match status" value="2"/>
</dbReference>
<dbReference type="KEGG" id="bph:Bphy_5921"/>
<evidence type="ECO:0000256" key="1">
    <source>
        <dbReference type="ARBA" id="ARBA00009716"/>
    </source>
</evidence>
<organism evidence="6 7">
    <name type="scientific">Paraburkholderia phymatum (strain DSM 17167 / CIP 108236 / LMG 21445 / STM815)</name>
    <name type="common">Burkholderia phymatum</name>
    <dbReference type="NCBI Taxonomy" id="391038"/>
    <lineage>
        <taxon>Bacteria</taxon>
        <taxon>Pseudomonadati</taxon>
        <taxon>Pseudomonadota</taxon>
        <taxon>Betaproteobacteria</taxon>
        <taxon>Burkholderiales</taxon>
        <taxon>Burkholderiaceae</taxon>
        <taxon>Paraburkholderia</taxon>
    </lineage>
</organism>
<name>B2JVK8_PARP8</name>
<evidence type="ECO:0000256" key="4">
    <source>
        <dbReference type="SAM" id="MobiDB-lite"/>
    </source>
</evidence>
<evidence type="ECO:0000256" key="3">
    <source>
        <dbReference type="PIRNR" id="PIRNR006429"/>
    </source>
</evidence>